<reference evidence="2 3" key="1">
    <citation type="submission" date="2024-01" db="EMBL/GenBank/DDBJ databases">
        <title>The genomes of 5 underutilized Papilionoideae crops provide insights into root nodulation and disease resistanc.</title>
        <authorList>
            <person name="Yuan L."/>
        </authorList>
    </citation>
    <scope>NUCLEOTIDE SEQUENCE [LARGE SCALE GENOMIC DNA]</scope>
    <source>
        <strain evidence="2">ZHUSHIDOU_FW_LH</strain>
        <tissue evidence="2">Leaf</tissue>
    </source>
</reference>
<gene>
    <name evidence="2" type="ORF">RIF29_15017</name>
</gene>
<keyword evidence="1" id="KW-0812">Transmembrane</keyword>
<evidence type="ECO:0008006" key="4">
    <source>
        <dbReference type="Google" id="ProtNLM"/>
    </source>
</evidence>
<dbReference type="Pfam" id="PF07172">
    <property type="entry name" value="GRP"/>
    <property type="match status" value="1"/>
</dbReference>
<protein>
    <recommendedName>
        <fullName evidence="4">Glycine-rich protein</fullName>
    </recommendedName>
</protein>
<name>A0AAN9FEG3_CROPI</name>
<dbReference type="PANTHER" id="PTHR37389:SF37">
    <property type="entry name" value="GLYCINE RICH PROTEIN-RELATED"/>
    <property type="match status" value="1"/>
</dbReference>
<accession>A0AAN9FEG3</accession>
<feature type="transmembrane region" description="Helical" evidence="1">
    <location>
        <begin position="30"/>
        <end position="48"/>
    </location>
</feature>
<dbReference type="Proteomes" id="UP001372338">
    <property type="component" value="Unassembled WGS sequence"/>
</dbReference>
<comment type="caution">
    <text evidence="2">The sequence shown here is derived from an EMBL/GenBank/DDBJ whole genome shotgun (WGS) entry which is preliminary data.</text>
</comment>
<dbReference type="PANTHER" id="PTHR37389">
    <property type="entry name" value="NODULIN-24"/>
    <property type="match status" value="1"/>
</dbReference>
<evidence type="ECO:0000313" key="2">
    <source>
        <dbReference type="EMBL" id="KAK7273949.1"/>
    </source>
</evidence>
<dbReference type="InterPro" id="IPR010800">
    <property type="entry name" value="GRP"/>
</dbReference>
<evidence type="ECO:0000313" key="3">
    <source>
        <dbReference type="Proteomes" id="UP001372338"/>
    </source>
</evidence>
<evidence type="ECO:0000256" key="1">
    <source>
        <dbReference type="SAM" id="Phobius"/>
    </source>
</evidence>
<keyword evidence="1" id="KW-1133">Transmembrane helix</keyword>
<proteinExistence type="predicted"/>
<dbReference type="EMBL" id="JAYWIO010000003">
    <property type="protein sequence ID" value="KAK7273949.1"/>
    <property type="molecule type" value="Genomic_DNA"/>
</dbReference>
<dbReference type="AlphaFoldDB" id="A0AAN9FEG3"/>
<keyword evidence="3" id="KW-1185">Reference proteome</keyword>
<keyword evidence="1" id="KW-0472">Membrane</keyword>
<sequence>MSHFLFTDLHLPTSLPLVRSEYSKMGSKTMLVLFVFLATIFLISANVAPKQDDEKFDQNDGDVATNGVDESKYVDFGGPYGHGGGYGPWRGGCRYGCCDRWGYGRGGGYGGPWRGGGYCGRCCRYPGEHLDIGVDATPHN</sequence>
<organism evidence="2 3">
    <name type="scientific">Crotalaria pallida</name>
    <name type="common">Smooth rattlebox</name>
    <name type="synonym">Crotalaria striata</name>
    <dbReference type="NCBI Taxonomy" id="3830"/>
    <lineage>
        <taxon>Eukaryota</taxon>
        <taxon>Viridiplantae</taxon>
        <taxon>Streptophyta</taxon>
        <taxon>Embryophyta</taxon>
        <taxon>Tracheophyta</taxon>
        <taxon>Spermatophyta</taxon>
        <taxon>Magnoliopsida</taxon>
        <taxon>eudicotyledons</taxon>
        <taxon>Gunneridae</taxon>
        <taxon>Pentapetalae</taxon>
        <taxon>rosids</taxon>
        <taxon>fabids</taxon>
        <taxon>Fabales</taxon>
        <taxon>Fabaceae</taxon>
        <taxon>Papilionoideae</taxon>
        <taxon>50 kb inversion clade</taxon>
        <taxon>genistoids sensu lato</taxon>
        <taxon>core genistoids</taxon>
        <taxon>Crotalarieae</taxon>
        <taxon>Crotalaria</taxon>
    </lineage>
</organism>